<dbReference type="InterPro" id="IPR006035">
    <property type="entry name" value="Ureohydrolase"/>
</dbReference>
<dbReference type="InterPro" id="IPR023696">
    <property type="entry name" value="Ureohydrolase_dom_sf"/>
</dbReference>
<evidence type="ECO:0000256" key="2">
    <source>
        <dbReference type="ARBA" id="ARBA00022801"/>
    </source>
</evidence>
<dbReference type="GO" id="GO:0005829">
    <property type="term" value="C:cytosol"/>
    <property type="evidence" value="ECO:0007669"/>
    <property type="project" value="TreeGrafter"/>
</dbReference>
<dbReference type="PROSITE" id="PS51409">
    <property type="entry name" value="ARGINASE_2"/>
    <property type="match status" value="1"/>
</dbReference>
<protein>
    <submittedName>
        <fullName evidence="5">Arginase</fullName>
    </submittedName>
</protein>
<dbReference type="AlphaFoldDB" id="A0A0R1UZP6"/>
<dbReference type="EMBL" id="AZFQ01000036">
    <property type="protein sequence ID" value="KRL98893.1"/>
    <property type="molecule type" value="Genomic_DNA"/>
</dbReference>
<comment type="caution">
    <text evidence="5">The sequence shown here is derived from an EMBL/GenBank/DDBJ whole genome shotgun (WGS) entry which is preliminary data.</text>
</comment>
<evidence type="ECO:0000256" key="1">
    <source>
        <dbReference type="ARBA" id="ARBA00022723"/>
    </source>
</evidence>
<gene>
    <name evidence="5" type="ORF">FD50_GL000707</name>
</gene>
<dbReference type="GO" id="GO:0030145">
    <property type="term" value="F:manganese ion binding"/>
    <property type="evidence" value="ECO:0007669"/>
    <property type="project" value="TreeGrafter"/>
</dbReference>
<dbReference type="STRING" id="1423801.FD50_GL000707"/>
<dbReference type="PATRIC" id="fig|1423801.4.peg.717"/>
<keyword evidence="3" id="KW-0464">Manganese</keyword>
<dbReference type="SUPFAM" id="SSF52768">
    <property type="entry name" value="Arginase/deacetylase"/>
    <property type="match status" value="1"/>
</dbReference>
<sequence>MPQWQGGENPNYFWGSKILAAIVPDIKGETFKIGVKENFTVTGNDRGAVFQEDALVAQFVETKQILALKQPKRVITLGGDCATSHAPFDYLSERYQDDLGVIWLDAHPDISSSKESKHAHEMVVTNLLGLDNTKLAKQTAHPLQPQQVLYAGLKAQDLRPMDQAVKRLQIAFLTPEKLRQDNAAVTKWLKQHHFSKVAVHFDLDVLTPADYRSILPANPHADISQFGAAVGSMTLSEVGQFFEELTQASELVGLTIAEHMPWDAMNLHAMLRNLAIFN</sequence>
<keyword evidence="1" id="KW-0479">Metal-binding</keyword>
<name>A0A0R1UZP6_9LACO</name>
<evidence type="ECO:0000313" key="6">
    <source>
        <dbReference type="Proteomes" id="UP000051166"/>
    </source>
</evidence>
<dbReference type="GO" id="GO:0004053">
    <property type="term" value="F:arginase activity"/>
    <property type="evidence" value="ECO:0007669"/>
    <property type="project" value="TreeGrafter"/>
</dbReference>
<evidence type="ECO:0000256" key="4">
    <source>
        <dbReference type="PROSITE-ProRule" id="PRU00742"/>
    </source>
</evidence>
<proteinExistence type="inferred from homology"/>
<evidence type="ECO:0000313" key="5">
    <source>
        <dbReference type="EMBL" id="KRL98893.1"/>
    </source>
</evidence>
<dbReference type="Pfam" id="PF00491">
    <property type="entry name" value="Arginase"/>
    <property type="match status" value="1"/>
</dbReference>
<dbReference type="CDD" id="cd09999">
    <property type="entry name" value="Arginase-like_1"/>
    <property type="match status" value="1"/>
</dbReference>
<keyword evidence="6" id="KW-1185">Reference proteome</keyword>
<dbReference type="PANTHER" id="PTHR43782:SF3">
    <property type="entry name" value="ARGINASE"/>
    <property type="match status" value="1"/>
</dbReference>
<comment type="similarity">
    <text evidence="4">Belongs to the arginase family.</text>
</comment>
<dbReference type="Gene3D" id="3.40.800.10">
    <property type="entry name" value="Ureohydrolase domain"/>
    <property type="match status" value="1"/>
</dbReference>
<dbReference type="Proteomes" id="UP000051166">
    <property type="component" value="Unassembled WGS sequence"/>
</dbReference>
<keyword evidence="2" id="KW-0378">Hydrolase</keyword>
<organism evidence="5 6">
    <name type="scientific">Liquorilactobacillus satsumensis DSM 16230 = JCM 12392</name>
    <dbReference type="NCBI Taxonomy" id="1423801"/>
    <lineage>
        <taxon>Bacteria</taxon>
        <taxon>Bacillati</taxon>
        <taxon>Bacillota</taxon>
        <taxon>Bacilli</taxon>
        <taxon>Lactobacillales</taxon>
        <taxon>Lactobacillaceae</taxon>
        <taxon>Liquorilactobacillus</taxon>
    </lineage>
</organism>
<evidence type="ECO:0000256" key="3">
    <source>
        <dbReference type="ARBA" id="ARBA00023211"/>
    </source>
</evidence>
<accession>A0A0R1UZP6</accession>
<dbReference type="PANTHER" id="PTHR43782">
    <property type="entry name" value="ARGINASE"/>
    <property type="match status" value="1"/>
</dbReference>
<reference evidence="5 6" key="1">
    <citation type="journal article" date="2015" name="Genome Announc.">
        <title>Expanding the biotechnology potential of lactobacilli through comparative genomics of 213 strains and associated genera.</title>
        <authorList>
            <person name="Sun Z."/>
            <person name="Harris H.M."/>
            <person name="McCann A."/>
            <person name="Guo C."/>
            <person name="Argimon S."/>
            <person name="Zhang W."/>
            <person name="Yang X."/>
            <person name="Jeffery I.B."/>
            <person name="Cooney J.C."/>
            <person name="Kagawa T.F."/>
            <person name="Liu W."/>
            <person name="Song Y."/>
            <person name="Salvetti E."/>
            <person name="Wrobel A."/>
            <person name="Rasinkangas P."/>
            <person name="Parkhill J."/>
            <person name="Rea M.C."/>
            <person name="O'Sullivan O."/>
            <person name="Ritari J."/>
            <person name="Douillard F.P."/>
            <person name="Paul Ross R."/>
            <person name="Yang R."/>
            <person name="Briner A.E."/>
            <person name="Felis G.E."/>
            <person name="de Vos W.M."/>
            <person name="Barrangou R."/>
            <person name="Klaenhammer T.R."/>
            <person name="Caufield P.W."/>
            <person name="Cui Y."/>
            <person name="Zhang H."/>
            <person name="O'Toole P.W."/>
        </authorList>
    </citation>
    <scope>NUCLEOTIDE SEQUENCE [LARGE SCALE GENOMIC DNA]</scope>
    <source>
        <strain evidence="5 6">DSM 16230</strain>
    </source>
</reference>